<evidence type="ECO:0000313" key="4">
    <source>
        <dbReference type="Proteomes" id="UP000030185"/>
    </source>
</evidence>
<dbReference type="OrthoDB" id="9805017at2"/>
<dbReference type="RefSeq" id="WP_045458046.1">
    <property type="nucleotide sequence ID" value="NZ_BBLT01000001.1"/>
</dbReference>
<keyword evidence="1" id="KW-0732">Signal</keyword>
<dbReference type="eggNOG" id="COG5297">
    <property type="taxonomic scope" value="Bacteria"/>
</dbReference>
<comment type="caution">
    <text evidence="3">The sequence shown here is derived from an EMBL/GenBank/DDBJ whole genome shotgun (WGS) entry which is preliminary data.</text>
</comment>
<dbReference type="Pfam" id="PF18911">
    <property type="entry name" value="PKD_4"/>
    <property type="match status" value="1"/>
</dbReference>
<protein>
    <recommendedName>
        <fullName evidence="2">PKD domain-containing protein</fullName>
    </recommendedName>
</protein>
<dbReference type="InterPro" id="IPR022409">
    <property type="entry name" value="PKD/Chitinase_dom"/>
</dbReference>
<dbReference type="InterPro" id="IPR006626">
    <property type="entry name" value="PbH1"/>
</dbReference>
<dbReference type="InterPro" id="IPR013783">
    <property type="entry name" value="Ig-like_fold"/>
</dbReference>
<dbReference type="NCBIfam" id="NF041518">
    <property type="entry name" value="choice_anch_Q"/>
    <property type="match status" value="1"/>
</dbReference>
<evidence type="ECO:0000313" key="3">
    <source>
        <dbReference type="EMBL" id="GAL83341.1"/>
    </source>
</evidence>
<reference evidence="3 4" key="1">
    <citation type="submission" date="2014-09" db="EMBL/GenBank/DDBJ databases">
        <title>Sporocytophaga myxococcoides PG-01 genome sequencing.</title>
        <authorList>
            <person name="Liu L."/>
            <person name="Gao P.J."/>
            <person name="Chen G.J."/>
            <person name="Wang L.S."/>
        </authorList>
    </citation>
    <scope>NUCLEOTIDE SEQUENCE [LARGE SCALE GENOMIC DNA]</scope>
    <source>
        <strain evidence="3 4">PG-01</strain>
    </source>
</reference>
<dbReference type="Pfam" id="PF17957">
    <property type="entry name" value="Big_7"/>
    <property type="match status" value="10"/>
</dbReference>
<dbReference type="SMART" id="SM00710">
    <property type="entry name" value="PbH1"/>
    <property type="match status" value="7"/>
</dbReference>
<dbReference type="STRING" id="153721.MYP_567"/>
<dbReference type="PROSITE" id="PS50093">
    <property type="entry name" value="PKD"/>
    <property type="match status" value="1"/>
</dbReference>
<dbReference type="InterPro" id="IPR012334">
    <property type="entry name" value="Pectin_lyas_fold"/>
</dbReference>
<dbReference type="Proteomes" id="UP000030185">
    <property type="component" value="Unassembled WGS sequence"/>
</dbReference>
<dbReference type="eggNOG" id="COG3291">
    <property type="taxonomic scope" value="Bacteria"/>
</dbReference>
<evidence type="ECO:0000256" key="1">
    <source>
        <dbReference type="SAM" id="SignalP"/>
    </source>
</evidence>
<keyword evidence="4" id="KW-1185">Reference proteome</keyword>
<dbReference type="InterPro" id="IPR059226">
    <property type="entry name" value="Choice_anch_Q_dom"/>
</dbReference>
<evidence type="ECO:0000259" key="2">
    <source>
        <dbReference type="PROSITE" id="PS50093"/>
    </source>
</evidence>
<sequence length="1593" mass="172162">MKFQASLILLFCILLGIFNTLSAQDCGCDFTLQADGKVLNKGVEITLRVPWYVNANDIQIKPGDVFCFKNIHYSRGIRILNFAGTESQPIIIKNCGGQTVIDTREFGVIFQNSKHFKFLGNGDPAVKYGFKITARNKNHFFMDAKEFTTNFEIAHVEIAGASPNTHSDTAGFAGIGIKTNPLCDGSAERGVWTMYNPIIHDNYIHDTGGEGIYMGYGWYKEGTINCPCPDDPSKTCPKTVRSHSIIGARVYNNITENTGLDGIQIKNADEDCEVYNNIIKNYGLRNEETQNEGLLLGEGTTGKAYNNWIENGTGNGIQNHAMGNQDIFNNVIINPKEYGFVCWDGAAVVRVGYYNFFNNTIINAGLDGFNFFGPGGGPKRVYNNIIAKVGPGRSLLKRANDVTLFEESNNYLTNTIEDVKFISGTAPYNVHLQSTSPAIDKGKDLTSYGVTKDFDLAPRPSGAAFDIGAFEFGNIPPIVKITQPLNNAVFAPGSVISIKVDANDPDGSITKVEFYNGATKLGEDITAPYSFDWSTIQEGTYTIKVVATDNGGGTASSTITLVVKNALPVITITKPANNSSSAAGKAVNIEANATDSDGTITKVEFYYTINNKDTILIGSSTVSPYKISWTPLSTGIYKLIAKATDNNGAISKAAITVTITNTLPTISIVTPTNNSSFPFATDVELKVNAVDADGNIVKVEYFNGTTKIGESTTTPFSFTWKNIPLGTYTITAKATDNIGGTTTSLPIQFSITNSPPVVNITAPLNNAKFSPGANITIDATAADEDGSISKVEFFYNTSNLIGSDNTAPYSINWNNVPEGNYTITARATDNAGATATTTINITVVNNLPTVKITSPANLSVYETGADIEIKAEALDSDGSISKVVFYNGTAILGEDLTGPYSYTWENVRNGTYSITAVAYDNLGKQNVSAAIKIVVNVTTNIPPDITIINPVDNQTLSPGNINFEVNASDIDGNVVLVELFNGSSQIGESTTQPYYFSWTNLAEGVYVITAKATDDDNETTTSAPITITIYNAPPVVTINTPANNQTFDSDDLVLINTTITDSDGSISKVEFFLNDSLLGTAPSAPYNLTVNNLPLGTYNITVKATDNLNKEDSKTIQITVSNQLPSISITKPSNGTTFKFSEPILLNVDANDPDGSIKNVEYYINGVLSATRFYPDLSFMWTNAPIGDYEIVAFATDNDGAKVASAPVLISISKRPVIVSLISPQINSNYEFGSTIDFSAKVTDPDNAGVKIEFYANDIKIGESSAPDYQYSWSNSLEGNFEVYAVVTEDNGKRDTSNKVVIKINSPNKLPIVNIISPGSNSTYSYCSEISLTATSTDEDGNITKVEFYANDQMIGTDLSAPYTLSVRNLDPGPNIITATAYDNKGGESSSSISISIMEIPVVTFDIITVNDTIESGSGNTIQTTTLDSVYFLIKSDLNPLKIKSFEWSLSDGTSSEEKLLAHNFIQGGLYKAALILTDVNGCEISKEVQILVKDTALQARESYWIPNALSPYETNPENKVIKVYGKLAPEDFSFTIYSRWGQVLYSTTDLSEAKNNGWDGNNAPMDTYTYVLKAKEDNGKKIEKSGTITLIR</sequence>
<feature type="signal peptide" evidence="1">
    <location>
        <begin position="1"/>
        <end position="23"/>
    </location>
</feature>
<feature type="domain" description="PKD" evidence="2">
    <location>
        <begin position="1429"/>
        <end position="1498"/>
    </location>
</feature>
<dbReference type="CDD" id="cd00146">
    <property type="entry name" value="PKD"/>
    <property type="match status" value="1"/>
</dbReference>
<proteinExistence type="predicted"/>
<dbReference type="SMART" id="SM00089">
    <property type="entry name" value="PKD"/>
    <property type="match status" value="9"/>
</dbReference>
<accession>A0A098L900</accession>
<dbReference type="InterPro" id="IPR011050">
    <property type="entry name" value="Pectin_lyase_fold/virulence"/>
</dbReference>
<dbReference type="Gene3D" id="2.60.40.10">
    <property type="entry name" value="Immunoglobulins"/>
    <property type="match status" value="11"/>
</dbReference>
<dbReference type="eggNOG" id="COG5295">
    <property type="taxonomic scope" value="Bacteria"/>
</dbReference>
<dbReference type="SUPFAM" id="SSF51126">
    <property type="entry name" value="Pectin lyase-like"/>
    <property type="match status" value="1"/>
</dbReference>
<dbReference type="eggNOG" id="COG4099">
    <property type="taxonomic scope" value="Bacteria"/>
</dbReference>
<organism evidence="3 4">
    <name type="scientific">Sporocytophaga myxococcoides</name>
    <dbReference type="NCBI Taxonomy" id="153721"/>
    <lineage>
        <taxon>Bacteria</taxon>
        <taxon>Pseudomonadati</taxon>
        <taxon>Bacteroidota</taxon>
        <taxon>Cytophagia</taxon>
        <taxon>Cytophagales</taxon>
        <taxon>Cytophagaceae</taxon>
        <taxon>Sporocytophaga</taxon>
    </lineage>
</organism>
<name>A0A098L900_9BACT</name>
<feature type="chain" id="PRO_5001937011" description="PKD domain-containing protein" evidence="1">
    <location>
        <begin position="24"/>
        <end position="1593"/>
    </location>
</feature>
<dbReference type="InterPro" id="IPR035986">
    <property type="entry name" value="PKD_dom_sf"/>
</dbReference>
<dbReference type="Pfam" id="PF13585">
    <property type="entry name" value="CHU_C"/>
    <property type="match status" value="1"/>
</dbReference>
<dbReference type="EMBL" id="BBLT01000001">
    <property type="protein sequence ID" value="GAL83341.1"/>
    <property type="molecule type" value="Genomic_DNA"/>
</dbReference>
<gene>
    <name evidence="3" type="ORF">MYP_567</name>
</gene>
<dbReference type="SUPFAM" id="SSF49299">
    <property type="entry name" value="PKD domain"/>
    <property type="match status" value="4"/>
</dbReference>
<dbReference type="InterPro" id="IPR000601">
    <property type="entry name" value="PKD_dom"/>
</dbReference>
<dbReference type="Gene3D" id="2.160.20.10">
    <property type="entry name" value="Single-stranded right-handed beta-helix, Pectin lyase-like"/>
    <property type="match status" value="1"/>
</dbReference>